<dbReference type="OrthoDB" id="4559359at2"/>
<dbReference type="Proteomes" id="UP000323856">
    <property type="component" value="Unassembled WGS sequence"/>
</dbReference>
<evidence type="ECO:0000313" key="4">
    <source>
        <dbReference type="Proteomes" id="UP000323856"/>
    </source>
</evidence>
<evidence type="ECO:0000256" key="2">
    <source>
        <dbReference type="SAM" id="Phobius"/>
    </source>
</evidence>
<name>A0A5B0E8Y0_9MICC</name>
<sequence>MGTRSQREEDGPDERDRDIARRGDQARYQILLCMCVPVLSMAFSGTEHFWIATAVFAGLGTSYLVGAGVQIGGYRRGVPAW</sequence>
<protein>
    <submittedName>
        <fullName evidence="3">Uncharacterized protein</fullName>
    </submittedName>
</protein>
<dbReference type="EMBL" id="VOBL01000019">
    <property type="protein sequence ID" value="KAA0974311.1"/>
    <property type="molecule type" value="Genomic_DNA"/>
</dbReference>
<gene>
    <name evidence="3" type="ORF">FQ154_15835</name>
</gene>
<accession>A0A5B0E8Y0</accession>
<dbReference type="RefSeq" id="WP_149620474.1">
    <property type="nucleotide sequence ID" value="NZ_JBITUG010000008.1"/>
</dbReference>
<reference evidence="3 4" key="1">
    <citation type="submission" date="2019-07" db="EMBL/GenBank/DDBJ databases">
        <title>Analysis of the biochemical properties, biological activity and biotechnological potential of siderophores and biosurfactants produced by Antarctic psychrotolerant bacteria.</title>
        <authorList>
            <person name="Styczynski M."/>
            <person name="Krucon T."/>
            <person name="Decewicz P."/>
            <person name="Dziewit L."/>
        </authorList>
    </citation>
    <scope>NUCLEOTIDE SEQUENCE [LARGE SCALE GENOMIC DNA]</scope>
    <source>
        <strain evidence="3 4">ANT_H27</strain>
    </source>
</reference>
<dbReference type="AlphaFoldDB" id="A0A5B0E8Y0"/>
<proteinExistence type="predicted"/>
<evidence type="ECO:0000313" key="3">
    <source>
        <dbReference type="EMBL" id="KAA0974311.1"/>
    </source>
</evidence>
<organism evidence="3 4">
    <name type="scientific">Paeniglutamicibacter gangotriensis</name>
    <dbReference type="NCBI Taxonomy" id="254787"/>
    <lineage>
        <taxon>Bacteria</taxon>
        <taxon>Bacillati</taxon>
        <taxon>Actinomycetota</taxon>
        <taxon>Actinomycetes</taxon>
        <taxon>Micrococcales</taxon>
        <taxon>Micrococcaceae</taxon>
        <taxon>Paeniglutamicibacter</taxon>
    </lineage>
</organism>
<feature type="transmembrane region" description="Helical" evidence="2">
    <location>
        <begin position="49"/>
        <end position="69"/>
    </location>
</feature>
<comment type="caution">
    <text evidence="3">The sequence shown here is derived from an EMBL/GenBank/DDBJ whole genome shotgun (WGS) entry which is preliminary data.</text>
</comment>
<keyword evidence="2" id="KW-0812">Transmembrane</keyword>
<feature type="transmembrane region" description="Helical" evidence="2">
    <location>
        <begin position="26"/>
        <end position="43"/>
    </location>
</feature>
<keyword evidence="2" id="KW-1133">Transmembrane helix</keyword>
<evidence type="ECO:0000256" key="1">
    <source>
        <dbReference type="SAM" id="MobiDB-lite"/>
    </source>
</evidence>
<keyword evidence="2" id="KW-0472">Membrane</keyword>
<feature type="region of interest" description="Disordered" evidence="1">
    <location>
        <begin position="1"/>
        <end position="21"/>
    </location>
</feature>